<accession>A0AAN9XY22</accession>
<dbReference type="Pfam" id="PF00270">
    <property type="entry name" value="DEAD"/>
    <property type="match status" value="1"/>
</dbReference>
<evidence type="ECO:0000256" key="2">
    <source>
        <dbReference type="ARBA" id="ARBA00004496"/>
    </source>
</evidence>
<reference evidence="17 18" key="1">
    <citation type="submission" date="2024-03" db="EMBL/GenBank/DDBJ databases">
        <title>Adaptation during the transition from Ophiocordyceps entomopathogen to insect associate is accompanied by gene loss and intensified selection.</title>
        <authorList>
            <person name="Ward C.M."/>
            <person name="Onetto C.A."/>
            <person name="Borneman A.R."/>
        </authorList>
    </citation>
    <scope>NUCLEOTIDE SEQUENCE [LARGE SCALE GENOMIC DNA]</scope>
    <source>
        <strain evidence="17">AWRI1</strain>
        <tissue evidence="17">Single Adult Female</tissue>
    </source>
</reference>
<dbReference type="GO" id="GO:0003724">
    <property type="term" value="F:RNA helicase activity"/>
    <property type="evidence" value="ECO:0007669"/>
    <property type="project" value="UniProtKB-EC"/>
</dbReference>
<feature type="domain" description="Helicase C-terminal" evidence="15">
    <location>
        <begin position="334"/>
        <end position="502"/>
    </location>
</feature>
<dbReference type="FunFam" id="3.40.50.300:FF:000849">
    <property type="entry name" value="ATP-dependent RNA helicase DBP5"/>
    <property type="match status" value="1"/>
</dbReference>
<evidence type="ECO:0000256" key="12">
    <source>
        <dbReference type="PROSITE-ProRule" id="PRU00552"/>
    </source>
</evidence>
<dbReference type="FunFam" id="3.40.50.300:FF:000318">
    <property type="entry name" value="ATP-dependent RNA helicase DDX19B"/>
    <property type="match status" value="1"/>
</dbReference>
<keyword evidence="4" id="KW-0963">Cytoplasm</keyword>
<evidence type="ECO:0000313" key="18">
    <source>
        <dbReference type="Proteomes" id="UP001367676"/>
    </source>
</evidence>
<keyword evidence="7" id="KW-0347">Helicase</keyword>
<keyword evidence="10" id="KW-0539">Nucleus</keyword>
<evidence type="ECO:0000259" key="14">
    <source>
        <dbReference type="PROSITE" id="PS51192"/>
    </source>
</evidence>
<dbReference type="InterPro" id="IPR027417">
    <property type="entry name" value="P-loop_NTPase"/>
</dbReference>
<dbReference type="Proteomes" id="UP001367676">
    <property type="component" value="Unassembled WGS sequence"/>
</dbReference>
<dbReference type="CDD" id="cd18787">
    <property type="entry name" value="SF2_C_DEAD"/>
    <property type="match status" value="1"/>
</dbReference>
<sequence length="508" mass="56745">MMSENSKPPPMTKESMDHIAAKVTAIKLAKDREAKTRYDINQNGDSRNIGNNSEHLSTRGDSEATSDAASVETASAASGDSEDSLSLQEKSLLQKIVRTKLINNKHDIEILRRDPSSPLHSVKSFEALHLKPELLKGVYAMGFNTPSKIQETAVPTLLANPPQNMIAQSQSGTGKTAAFVLAMLSRVDPSLNYTQALCLSPTYELAVQTGEVVAKMSSYCPDIVIKYALRGEENPKGTEHIVIGTPGKVTDWGLKYKLIKLSKLTVFILDEADVMIATQGHQEQSIRIRKALSKDCQMMLFSATYDQEVMEFAEMMVPNPVIIKLRREEESLDNIKQYYVKCMSLEAKYKAMANIYGMCTVGQAIVFCQTKKNASWLCEELTRDGHAVALLIGDLTVEQRITILDRFREGKHRVLITTNVLARGIDIEQVTMVVNFDLPVDRFRQADCETYLHRIGRTGRFGKTGIAINLIDSSESMDIMRQIERHFGVRIELLDADSDDLDKLENYV</sequence>
<feature type="region of interest" description="Disordered" evidence="13">
    <location>
        <begin position="31"/>
        <end position="85"/>
    </location>
</feature>
<dbReference type="EMBL" id="JBBCAQ010000037">
    <property type="protein sequence ID" value="KAK7574151.1"/>
    <property type="molecule type" value="Genomic_DNA"/>
</dbReference>
<evidence type="ECO:0000256" key="11">
    <source>
        <dbReference type="ARBA" id="ARBA00047984"/>
    </source>
</evidence>
<dbReference type="PROSITE" id="PS51195">
    <property type="entry name" value="Q_MOTIF"/>
    <property type="match status" value="1"/>
</dbReference>
<feature type="domain" description="DEAD-box RNA helicase Q" evidence="16">
    <location>
        <begin position="123"/>
        <end position="151"/>
    </location>
</feature>
<keyword evidence="18" id="KW-1185">Reference proteome</keyword>
<comment type="subcellular location">
    <subcellularLocation>
        <location evidence="2">Cytoplasm</location>
    </subcellularLocation>
    <subcellularLocation>
        <location evidence="1">Nucleus</location>
    </subcellularLocation>
</comment>
<evidence type="ECO:0000256" key="1">
    <source>
        <dbReference type="ARBA" id="ARBA00004123"/>
    </source>
</evidence>
<dbReference type="GO" id="GO:0005524">
    <property type="term" value="F:ATP binding"/>
    <property type="evidence" value="ECO:0007669"/>
    <property type="project" value="UniProtKB-KW"/>
</dbReference>
<evidence type="ECO:0000256" key="6">
    <source>
        <dbReference type="ARBA" id="ARBA00022801"/>
    </source>
</evidence>
<dbReference type="InterPro" id="IPR014001">
    <property type="entry name" value="Helicase_ATP-bd"/>
</dbReference>
<gene>
    <name evidence="17" type="ORF">V9T40_011342</name>
</gene>
<dbReference type="SMART" id="SM00487">
    <property type="entry name" value="DEXDc"/>
    <property type="match status" value="1"/>
</dbReference>
<dbReference type="SMART" id="SM00490">
    <property type="entry name" value="HELICc"/>
    <property type="match status" value="1"/>
</dbReference>
<comment type="caution">
    <text evidence="17">The sequence shown here is derived from an EMBL/GenBank/DDBJ whole genome shotgun (WGS) entry which is preliminary data.</text>
</comment>
<evidence type="ECO:0000256" key="5">
    <source>
        <dbReference type="ARBA" id="ARBA00022741"/>
    </source>
</evidence>
<feature type="short sequence motif" description="Q motif" evidence="12">
    <location>
        <begin position="123"/>
        <end position="151"/>
    </location>
</feature>
<dbReference type="GO" id="GO:0016787">
    <property type="term" value="F:hydrolase activity"/>
    <property type="evidence" value="ECO:0007669"/>
    <property type="project" value="UniProtKB-KW"/>
</dbReference>
<keyword evidence="9" id="KW-0694">RNA-binding</keyword>
<organism evidence="17 18">
    <name type="scientific">Parthenolecanium corni</name>
    <dbReference type="NCBI Taxonomy" id="536013"/>
    <lineage>
        <taxon>Eukaryota</taxon>
        <taxon>Metazoa</taxon>
        <taxon>Ecdysozoa</taxon>
        <taxon>Arthropoda</taxon>
        <taxon>Hexapoda</taxon>
        <taxon>Insecta</taxon>
        <taxon>Pterygota</taxon>
        <taxon>Neoptera</taxon>
        <taxon>Paraneoptera</taxon>
        <taxon>Hemiptera</taxon>
        <taxon>Sternorrhyncha</taxon>
        <taxon>Coccoidea</taxon>
        <taxon>Coccidae</taxon>
        <taxon>Parthenolecanium</taxon>
    </lineage>
</organism>
<keyword evidence="8" id="KW-0067">ATP-binding</keyword>
<dbReference type="Gene3D" id="3.40.50.300">
    <property type="entry name" value="P-loop containing nucleotide triphosphate hydrolases"/>
    <property type="match status" value="2"/>
</dbReference>
<dbReference type="InterPro" id="IPR011545">
    <property type="entry name" value="DEAD/DEAH_box_helicase_dom"/>
</dbReference>
<evidence type="ECO:0000256" key="4">
    <source>
        <dbReference type="ARBA" id="ARBA00022490"/>
    </source>
</evidence>
<proteinExistence type="predicted"/>
<feature type="domain" description="Helicase ATP-binding" evidence="14">
    <location>
        <begin position="156"/>
        <end position="323"/>
    </location>
</feature>
<comment type="catalytic activity">
    <reaction evidence="11">
        <text>ATP + H2O = ADP + phosphate + H(+)</text>
        <dbReference type="Rhea" id="RHEA:13065"/>
        <dbReference type="ChEBI" id="CHEBI:15377"/>
        <dbReference type="ChEBI" id="CHEBI:15378"/>
        <dbReference type="ChEBI" id="CHEBI:30616"/>
        <dbReference type="ChEBI" id="CHEBI:43474"/>
        <dbReference type="ChEBI" id="CHEBI:456216"/>
        <dbReference type="EC" id="3.6.4.13"/>
    </reaction>
</comment>
<dbReference type="EC" id="3.6.4.13" evidence="3"/>
<evidence type="ECO:0000256" key="13">
    <source>
        <dbReference type="SAM" id="MobiDB-lite"/>
    </source>
</evidence>
<feature type="compositionally biased region" description="Polar residues" evidence="13">
    <location>
        <begin position="63"/>
        <end position="78"/>
    </location>
</feature>
<dbReference type="GO" id="GO:0005634">
    <property type="term" value="C:nucleus"/>
    <property type="evidence" value="ECO:0007669"/>
    <property type="project" value="UniProtKB-SubCell"/>
</dbReference>
<dbReference type="SUPFAM" id="SSF52540">
    <property type="entry name" value="P-loop containing nucleoside triphosphate hydrolases"/>
    <property type="match status" value="1"/>
</dbReference>
<dbReference type="GO" id="GO:0003723">
    <property type="term" value="F:RNA binding"/>
    <property type="evidence" value="ECO:0007669"/>
    <property type="project" value="UniProtKB-KW"/>
</dbReference>
<evidence type="ECO:0000256" key="9">
    <source>
        <dbReference type="ARBA" id="ARBA00022884"/>
    </source>
</evidence>
<evidence type="ECO:0000256" key="10">
    <source>
        <dbReference type="ARBA" id="ARBA00023242"/>
    </source>
</evidence>
<evidence type="ECO:0000313" key="17">
    <source>
        <dbReference type="EMBL" id="KAK7574151.1"/>
    </source>
</evidence>
<dbReference type="Pfam" id="PF00271">
    <property type="entry name" value="Helicase_C"/>
    <property type="match status" value="1"/>
</dbReference>
<feature type="compositionally biased region" description="Polar residues" evidence="13">
    <location>
        <begin position="39"/>
        <end position="55"/>
    </location>
</feature>
<dbReference type="GO" id="GO:0010468">
    <property type="term" value="P:regulation of gene expression"/>
    <property type="evidence" value="ECO:0007669"/>
    <property type="project" value="UniProtKB-ARBA"/>
</dbReference>
<evidence type="ECO:0000256" key="8">
    <source>
        <dbReference type="ARBA" id="ARBA00022840"/>
    </source>
</evidence>
<dbReference type="PANTHER" id="PTHR47958">
    <property type="entry name" value="ATP-DEPENDENT RNA HELICASE DBP3"/>
    <property type="match status" value="1"/>
</dbReference>
<evidence type="ECO:0000259" key="16">
    <source>
        <dbReference type="PROSITE" id="PS51195"/>
    </source>
</evidence>
<name>A0AAN9XY22_9HEMI</name>
<dbReference type="PROSITE" id="PS51192">
    <property type="entry name" value="HELICASE_ATP_BIND_1"/>
    <property type="match status" value="1"/>
</dbReference>
<dbReference type="GO" id="GO:0005737">
    <property type="term" value="C:cytoplasm"/>
    <property type="evidence" value="ECO:0007669"/>
    <property type="project" value="UniProtKB-SubCell"/>
</dbReference>
<dbReference type="InterPro" id="IPR014014">
    <property type="entry name" value="RNA_helicase_DEAD_Q_motif"/>
</dbReference>
<evidence type="ECO:0000256" key="3">
    <source>
        <dbReference type="ARBA" id="ARBA00012552"/>
    </source>
</evidence>
<dbReference type="PROSITE" id="PS51194">
    <property type="entry name" value="HELICASE_CTER"/>
    <property type="match status" value="1"/>
</dbReference>
<protein>
    <recommendedName>
        <fullName evidence="3">RNA helicase</fullName>
        <ecNumber evidence="3">3.6.4.13</ecNumber>
    </recommendedName>
</protein>
<evidence type="ECO:0000256" key="7">
    <source>
        <dbReference type="ARBA" id="ARBA00022806"/>
    </source>
</evidence>
<keyword evidence="6" id="KW-0378">Hydrolase</keyword>
<evidence type="ECO:0000259" key="15">
    <source>
        <dbReference type="PROSITE" id="PS51194"/>
    </source>
</evidence>
<dbReference type="AlphaFoldDB" id="A0AAN9XY22"/>
<dbReference type="InterPro" id="IPR001650">
    <property type="entry name" value="Helicase_C-like"/>
</dbReference>
<keyword evidence="5" id="KW-0547">Nucleotide-binding</keyword>